<evidence type="ECO:0000256" key="8">
    <source>
        <dbReference type="RuleBase" id="RU004447"/>
    </source>
</evidence>
<dbReference type="PANTHER" id="PTHR43690">
    <property type="entry name" value="NARDILYSIN"/>
    <property type="match status" value="1"/>
</dbReference>
<comment type="caution">
    <text evidence="12">The sequence shown here is derived from an EMBL/GenBank/DDBJ whole genome shotgun (WGS) entry which is preliminary data.</text>
</comment>
<dbReference type="GO" id="GO:0006508">
    <property type="term" value="P:proteolysis"/>
    <property type="evidence" value="ECO:0007669"/>
    <property type="project" value="UniProtKB-KW"/>
</dbReference>
<organism evidence="12 13">
    <name type="scientific">Candidatus Limisoma faecipullorum</name>
    <dbReference type="NCBI Taxonomy" id="2840854"/>
    <lineage>
        <taxon>Bacteria</taxon>
        <taxon>Pseudomonadati</taxon>
        <taxon>Bacteroidota</taxon>
        <taxon>Bacteroidia</taxon>
        <taxon>Bacteroidales</taxon>
        <taxon>Candidatus Limisoma</taxon>
    </lineage>
</organism>
<evidence type="ECO:0000256" key="1">
    <source>
        <dbReference type="ARBA" id="ARBA00001947"/>
    </source>
</evidence>
<evidence type="ECO:0000256" key="2">
    <source>
        <dbReference type="ARBA" id="ARBA00007261"/>
    </source>
</evidence>
<evidence type="ECO:0000259" key="10">
    <source>
        <dbReference type="Pfam" id="PF00675"/>
    </source>
</evidence>
<dbReference type="GO" id="GO:0004222">
    <property type="term" value="F:metalloendopeptidase activity"/>
    <property type="evidence" value="ECO:0007669"/>
    <property type="project" value="InterPro"/>
</dbReference>
<evidence type="ECO:0000313" key="12">
    <source>
        <dbReference type="EMBL" id="MBO8475413.1"/>
    </source>
</evidence>
<dbReference type="Pfam" id="PF00675">
    <property type="entry name" value="Peptidase_M16"/>
    <property type="match status" value="1"/>
</dbReference>
<keyword evidence="3" id="KW-0645">Protease</keyword>
<dbReference type="AlphaFoldDB" id="A0A9D9NJI2"/>
<feature type="signal peptide" evidence="9">
    <location>
        <begin position="1"/>
        <end position="22"/>
    </location>
</feature>
<dbReference type="GO" id="GO:0046872">
    <property type="term" value="F:metal ion binding"/>
    <property type="evidence" value="ECO:0007669"/>
    <property type="project" value="UniProtKB-KW"/>
</dbReference>
<keyword evidence="7" id="KW-0482">Metalloprotease</keyword>
<feature type="domain" description="Peptidase M16 C-terminal" evidence="11">
    <location>
        <begin position="701"/>
        <end position="869"/>
    </location>
</feature>
<dbReference type="InterPro" id="IPR050626">
    <property type="entry name" value="Peptidase_M16"/>
</dbReference>
<keyword evidence="9" id="KW-0732">Signal</keyword>
<dbReference type="PANTHER" id="PTHR43690:SF34">
    <property type="entry name" value="ZINC PROTEASE PQQL-LIKE"/>
    <property type="match status" value="1"/>
</dbReference>
<dbReference type="InterPro" id="IPR011765">
    <property type="entry name" value="Pept_M16_N"/>
</dbReference>
<dbReference type="InterPro" id="IPR011249">
    <property type="entry name" value="Metalloenz_LuxS/M16"/>
</dbReference>
<evidence type="ECO:0000256" key="4">
    <source>
        <dbReference type="ARBA" id="ARBA00022723"/>
    </source>
</evidence>
<dbReference type="Proteomes" id="UP000823598">
    <property type="component" value="Unassembled WGS sequence"/>
</dbReference>
<dbReference type="InterPro" id="IPR001431">
    <property type="entry name" value="Pept_M16_Zn_BS"/>
</dbReference>
<evidence type="ECO:0000313" key="13">
    <source>
        <dbReference type="Proteomes" id="UP000823598"/>
    </source>
</evidence>
<reference evidence="12" key="1">
    <citation type="submission" date="2020-10" db="EMBL/GenBank/DDBJ databases">
        <authorList>
            <person name="Gilroy R."/>
        </authorList>
    </citation>
    <scope>NUCLEOTIDE SEQUENCE</scope>
    <source>
        <strain evidence="12">6919</strain>
    </source>
</reference>
<evidence type="ECO:0000259" key="11">
    <source>
        <dbReference type="Pfam" id="PF05193"/>
    </source>
</evidence>
<feature type="domain" description="Peptidase M16 C-terminal" evidence="11">
    <location>
        <begin position="209"/>
        <end position="395"/>
    </location>
</feature>
<dbReference type="PROSITE" id="PS00143">
    <property type="entry name" value="INSULINASE"/>
    <property type="match status" value="1"/>
</dbReference>
<comment type="cofactor">
    <cofactor evidence="1">
        <name>Zn(2+)</name>
        <dbReference type="ChEBI" id="CHEBI:29105"/>
    </cofactor>
</comment>
<comment type="similarity">
    <text evidence="2 8">Belongs to the peptidase M16 family.</text>
</comment>
<reference evidence="12" key="2">
    <citation type="journal article" date="2021" name="PeerJ">
        <title>Extensive microbial diversity within the chicken gut microbiome revealed by metagenomics and culture.</title>
        <authorList>
            <person name="Gilroy R."/>
            <person name="Ravi A."/>
            <person name="Getino M."/>
            <person name="Pursley I."/>
            <person name="Horton D.L."/>
            <person name="Alikhan N.F."/>
            <person name="Baker D."/>
            <person name="Gharbi K."/>
            <person name="Hall N."/>
            <person name="Watson M."/>
            <person name="Adriaenssens E.M."/>
            <person name="Foster-Nyarko E."/>
            <person name="Jarju S."/>
            <person name="Secka A."/>
            <person name="Antonio M."/>
            <person name="Oren A."/>
            <person name="Chaudhuri R.R."/>
            <person name="La Ragione R."/>
            <person name="Hildebrand F."/>
            <person name="Pallen M.J."/>
        </authorList>
    </citation>
    <scope>NUCLEOTIDE SEQUENCE</scope>
    <source>
        <strain evidence="12">6919</strain>
    </source>
</reference>
<dbReference type="InterPro" id="IPR007863">
    <property type="entry name" value="Peptidase_M16_C"/>
</dbReference>
<dbReference type="EMBL" id="JADIMC010000007">
    <property type="protein sequence ID" value="MBO8475413.1"/>
    <property type="molecule type" value="Genomic_DNA"/>
</dbReference>
<keyword evidence="6" id="KW-0862">Zinc</keyword>
<evidence type="ECO:0000256" key="7">
    <source>
        <dbReference type="ARBA" id="ARBA00023049"/>
    </source>
</evidence>
<proteinExistence type="inferred from homology"/>
<protein>
    <submittedName>
        <fullName evidence="12">Insulinase family protein</fullName>
    </submittedName>
</protein>
<accession>A0A9D9NJI2</accession>
<feature type="chain" id="PRO_5038802463" evidence="9">
    <location>
        <begin position="23"/>
        <end position="935"/>
    </location>
</feature>
<dbReference type="Gene3D" id="3.30.830.10">
    <property type="entry name" value="Metalloenzyme, LuxS/M16 peptidase-like"/>
    <property type="match status" value="4"/>
</dbReference>
<evidence type="ECO:0000256" key="3">
    <source>
        <dbReference type="ARBA" id="ARBA00022670"/>
    </source>
</evidence>
<evidence type="ECO:0000256" key="5">
    <source>
        <dbReference type="ARBA" id="ARBA00022801"/>
    </source>
</evidence>
<dbReference type="Pfam" id="PF05193">
    <property type="entry name" value="Peptidase_M16_C"/>
    <property type="match status" value="2"/>
</dbReference>
<gene>
    <name evidence="12" type="ORF">IAB88_00285</name>
</gene>
<name>A0A9D9NJI2_9BACT</name>
<dbReference type="SUPFAM" id="SSF63411">
    <property type="entry name" value="LuxS/MPP-like metallohydrolase"/>
    <property type="match status" value="4"/>
</dbReference>
<evidence type="ECO:0000256" key="9">
    <source>
        <dbReference type="SAM" id="SignalP"/>
    </source>
</evidence>
<feature type="domain" description="Peptidase M16 N-terminal" evidence="10">
    <location>
        <begin position="66"/>
        <end position="172"/>
    </location>
</feature>
<keyword evidence="5" id="KW-0378">Hydrolase</keyword>
<sequence length="935" mass="104870">MNLFVKRMMAAVMLLFAIGAFAQQMPQMPELTDSLVRTGKLPNGLTYYIRHNEYPKGQADFHIAQRVGAVQEDENQNGLAHFLEHMCFNGTKNFPDKQLLTWLESIGVKFGMNLNAHTSTDETVYDITNVPVARETVVDSCLLILHDWADALTLSDEEINKERGVIHEEWRMGNGAVSRILDRHAPELYPGTKYATHNVIGKMEIIDNFEPQVLRDYYEKWYRPDLQGIIVVGDIDVDKIEAKIKKIFSPIKMPENPAKFEYSLVGDNDEPVVISDKDKEMPFNIIFVAQKYDLLPRELRNTDAALMIDYMDDMVDAMFQQRLTDLTLSPDAPFAGSSVGMSTFLYASTKGALMMQVMVNDKGSEAALKAALTELKKVREYGFTATEYDRARAQYLSELETKYNNRTTDKNNVYAQRYISHFINNTPIVGIDQTYAKMKAVAPMIPVEQINAYIKGIITGKNLVVMSMCPEKEGVVVPTKEQLQKVIAEVEAANVEAYVDNTVNEPLMAELPKKGSIVKADVNTALGYTELTLSNGVKVLLKPTDFKEDEILLSAESAGGASLYSADDYPNAVMSADMIGTTGLSKFSFTDLQKLLSGKNVELKVSVGDYKETVSGKSTPKDLETMMQLLYLNFTEPREDAEAFATVKNMALSQLQNLVHDPQYVFSDTLTRVLYAHHSKAMVQGPEMISNLDYSRALQIYKERFANAADFTFVITGNFDMNEMQGFVEQYIASLPSDKNFDKAADDGKDFAKGNVRKQFTMKNEQQLAMLAMLWTGDLDYTLENKVKVQIAGQLMANQLLNSVREDEGAAYSPYSVGELVQTYKDGFVIQTAFGVNPQKSASSEKLTINSLETLAKDIPDAELAKMKEYMLKKADENAHENGYWSDVLMDYATEGVDLYTDYKNVVNSLTAEDMERFVASLLKQGNRCEVLMLP</sequence>
<evidence type="ECO:0000256" key="6">
    <source>
        <dbReference type="ARBA" id="ARBA00022833"/>
    </source>
</evidence>
<keyword evidence="4" id="KW-0479">Metal-binding</keyword>